<dbReference type="InterPro" id="IPR027417">
    <property type="entry name" value="P-loop_NTPase"/>
</dbReference>
<dbReference type="AlphaFoldDB" id="A0A5Q0TCS4"/>
<organism evidence="6 7">
    <name type="scientific">Vibrio algicola</name>
    <dbReference type="NCBI Taxonomy" id="2662262"/>
    <lineage>
        <taxon>Bacteria</taxon>
        <taxon>Pseudomonadati</taxon>
        <taxon>Pseudomonadota</taxon>
        <taxon>Gammaproteobacteria</taxon>
        <taxon>Vibrionales</taxon>
        <taxon>Vibrionaceae</taxon>
        <taxon>Vibrio</taxon>
    </lineage>
</organism>
<dbReference type="InterPro" id="IPR003593">
    <property type="entry name" value="AAA+_ATPase"/>
</dbReference>
<gene>
    <name evidence="6" type="ORF">GFB47_05670</name>
</gene>
<dbReference type="Pfam" id="PF00005">
    <property type="entry name" value="ABC_tran"/>
    <property type="match status" value="1"/>
</dbReference>
<dbReference type="RefSeq" id="WP_153447093.1">
    <property type="nucleotide sequence ID" value="NZ_CP045699.1"/>
</dbReference>
<dbReference type="PANTHER" id="PTHR42788:SF19">
    <property type="entry name" value="ALIPHATIC SULFONATES IMPORT ATP-BINDING PROTEIN SSUB 2"/>
    <property type="match status" value="1"/>
</dbReference>
<dbReference type="PROSITE" id="PS00211">
    <property type="entry name" value="ABC_TRANSPORTER_1"/>
    <property type="match status" value="1"/>
</dbReference>
<keyword evidence="4 6" id="KW-0067">ATP-binding</keyword>
<evidence type="ECO:0000313" key="6">
    <source>
        <dbReference type="EMBL" id="QGA64943.1"/>
    </source>
</evidence>
<keyword evidence="2" id="KW-0813">Transport</keyword>
<evidence type="ECO:0000256" key="2">
    <source>
        <dbReference type="ARBA" id="ARBA00022448"/>
    </source>
</evidence>
<name>A0A5Q0TCS4_9VIBR</name>
<dbReference type="PROSITE" id="PS50893">
    <property type="entry name" value="ABC_TRANSPORTER_2"/>
    <property type="match status" value="1"/>
</dbReference>
<dbReference type="InterPro" id="IPR003439">
    <property type="entry name" value="ABC_transporter-like_ATP-bd"/>
</dbReference>
<evidence type="ECO:0000259" key="5">
    <source>
        <dbReference type="PROSITE" id="PS50893"/>
    </source>
</evidence>
<dbReference type="GO" id="GO:0005524">
    <property type="term" value="F:ATP binding"/>
    <property type="evidence" value="ECO:0007669"/>
    <property type="project" value="UniProtKB-KW"/>
</dbReference>
<keyword evidence="7" id="KW-1185">Reference proteome</keyword>
<dbReference type="Gene3D" id="3.40.50.300">
    <property type="entry name" value="P-loop containing nucleotide triphosphate hydrolases"/>
    <property type="match status" value="1"/>
</dbReference>
<dbReference type="Proteomes" id="UP000348942">
    <property type="component" value="Chromosome 1"/>
</dbReference>
<dbReference type="EMBL" id="CP045699">
    <property type="protein sequence ID" value="QGA64943.1"/>
    <property type="molecule type" value="Genomic_DNA"/>
</dbReference>
<dbReference type="SMART" id="SM00382">
    <property type="entry name" value="AAA"/>
    <property type="match status" value="1"/>
</dbReference>
<accession>A0A5Q0TCS4</accession>
<keyword evidence="3" id="KW-0547">Nucleotide-binding</keyword>
<proteinExistence type="inferred from homology"/>
<dbReference type="InterPro" id="IPR017871">
    <property type="entry name" value="ABC_transporter-like_CS"/>
</dbReference>
<protein>
    <submittedName>
        <fullName evidence="6">ATP-binding cassette domain-containing protein</fullName>
    </submittedName>
</protein>
<dbReference type="PANTHER" id="PTHR42788">
    <property type="entry name" value="TAURINE IMPORT ATP-BINDING PROTEIN-RELATED"/>
    <property type="match status" value="1"/>
</dbReference>
<dbReference type="GO" id="GO:0016887">
    <property type="term" value="F:ATP hydrolysis activity"/>
    <property type="evidence" value="ECO:0007669"/>
    <property type="project" value="InterPro"/>
</dbReference>
<evidence type="ECO:0000256" key="4">
    <source>
        <dbReference type="ARBA" id="ARBA00022840"/>
    </source>
</evidence>
<dbReference type="InterPro" id="IPR050166">
    <property type="entry name" value="ABC_transporter_ATP-bind"/>
</dbReference>
<evidence type="ECO:0000256" key="1">
    <source>
        <dbReference type="ARBA" id="ARBA00005417"/>
    </source>
</evidence>
<evidence type="ECO:0000313" key="7">
    <source>
        <dbReference type="Proteomes" id="UP000348942"/>
    </source>
</evidence>
<reference evidence="6 7" key="1">
    <citation type="submission" date="2019-10" db="EMBL/GenBank/DDBJ databases">
        <title>Vibrio sp. nov., isolated from Coralline algae surface.</title>
        <authorList>
            <person name="Geng Y."/>
            <person name="Zhang X."/>
        </authorList>
    </citation>
    <scope>NUCLEOTIDE SEQUENCE [LARGE SCALE GENOMIC DNA]</scope>
    <source>
        <strain evidence="6 7">SM1977</strain>
    </source>
</reference>
<dbReference type="SUPFAM" id="SSF52540">
    <property type="entry name" value="P-loop containing nucleoside triphosphate hydrolases"/>
    <property type="match status" value="1"/>
</dbReference>
<comment type="similarity">
    <text evidence="1">Belongs to the ABC transporter superfamily.</text>
</comment>
<evidence type="ECO:0000256" key="3">
    <source>
        <dbReference type="ARBA" id="ARBA00022741"/>
    </source>
</evidence>
<feature type="domain" description="ABC transporter" evidence="5">
    <location>
        <begin position="2"/>
        <end position="230"/>
    </location>
</feature>
<sequence length="250" mass="27991">MINIDKLTFQFEPQLPAIFENLTVGFKAKSWTCLLGKSGCGKTTLLKRIAGFEHKGCVQSGNIGSGDPHRLDPVAYMGQQDLLFPWLDVLHNVCLESYLICGSITKTQIEQATQLLNKLGLSGYSQHFPHQLSGGMRQRVAIARTLMQDKPVVLMDEPFAALDAVTRYELQKLACQLLKDKTVLFITHDPQEALRIADRILIMKGTPAKLHEVEFHSTSFPPRETSAELVLAHNQLLQRLSIDSMEQAHE</sequence>